<keyword evidence="1" id="KW-0812">Transmembrane</keyword>
<proteinExistence type="predicted"/>
<sequence length="419" mass="46999">MLDRGYTVLARFTLSKMKTLVLATLVTLMAISMIALPEDSLEASIRGLKMWWEIVFPSLFPFFVISELLIGFGVVKFLGVLLEPFMRPFFRVPGVGGFAWAMGMATGFPAGAKLTARLRQENQLTKIEAQRLVSFTNSSSPLFIFGAVSVGFFHNPRLGFLLAAAHYLGNFFVGFIMRFYGVKEKKLKKHKEKKALFNISEALSSLHQTRIQNHKPLGKLLGDAVMSSIHTLLMIGGFIILFSVINKLLFHLHFTPAIASLLDYILPILQLPKEFGNSLVAGIFEITLGSQMASEVQSSVLLQQAIIVSFILGFSGFSVHAQVASILATTDIAYKPFFFARVLHGILASIFTVVLWEPLSNYFHIQTTNTIVPVFLQEYDHWWETILVVFSKFGPLLTIISLVFYLFFYIRKMSNNQVS</sequence>
<feature type="transmembrane region" description="Helical" evidence="1">
    <location>
        <begin position="220"/>
        <end position="242"/>
    </location>
</feature>
<keyword evidence="1" id="KW-0472">Membrane</keyword>
<organism evidence="3 4">
    <name type="scientific">Lederbergia galactosidilytica</name>
    <dbReference type="NCBI Taxonomy" id="217031"/>
    <lineage>
        <taxon>Bacteria</taxon>
        <taxon>Bacillati</taxon>
        <taxon>Bacillota</taxon>
        <taxon>Bacilli</taxon>
        <taxon>Bacillales</taxon>
        <taxon>Bacillaceae</taxon>
        <taxon>Lederbergia</taxon>
    </lineage>
</organism>
<feature type="domain" description="Nucleoside transporter/FeoB GTPase Gate" evidence="2">
    <location>
        <begin position="55"/>
        <end position="151"/>
    </location>
</feature>
<evidence type="ECO:0000259" key="2">
    <source>
        <dbReference type="Pfam" id="PF07670"/>
    </source>
</evidence>
<accession>A0A177ZGP7</accession>
<dbReference type="InterPro" id="IPR011642">
    <property type="entry name" value="Gate_dom"/>
</dbReference>
<evidence type="ECO:0000256" key="1">
    <source>
        <dbReference type="SAM" id="Phobius"/>
    </source>
</evidence>
<feature type="transmembrane region" description="Helical" evidence="1">
    <location>
        <begin position="159"/>
        <end position="181"/>
    </location>
</feature>
<dbReference type="Pfam" id="PF07670">
    <property type="entry name" value="Gate"/>
    <property type="match status" value="1"/>
</dbReference>
<feature type="transmembrane region" description="Helical" evidence="1">
    <location>
        <begin position="386"/>
        <end position="410"/>
    </location>
</feature>
<dbReference type="EMBL" id="LDJR01000062">
    <property type="protein sequence ID" value="OAK67092.1"/>
    <property type="molecule type" value="Genomic_DNA"/>
</dbReference>
<reference evidence="3 4" key="1">
    <citation type="submission" date="2015-05" db="EMBL/GenBank/DDBJ databases">
        <title>Comparison of genome.</title>
        <authorList>
            <person name="Zheng Z."/>
            <person name="Sun M."/>
        </authorList>
    </citation>
    <scope>NUCLEOTIDE SEQUENCE [LARGE SCALE GENOMIC DNA]</scope>
    <source>
        <strain evidence="3 4">G25-74</strain>
    </source>
</reference>
<evidence type="ECO:0000313" key="3">
    <source>
        <dbReference type="EMBL" id="OAK67092.1"/>
    </source>
</evidence>
<dbReference type="OrthoDB" id="1645614at2"/>
<feature type="transmembrane region" description="Helical" evidence="1">
    <location>
        <begin position="95"/>
        <end position="112"/>
    </location>
</feature>
<dbReference type="Proteomes" id="UP000077881">
    <property type="component" value="Unassembled WGS sequence"/>
</dbReference>
<gene>
    <name evidence="3" type="ORF">ABB05_22250</name>
</gene>
<dbReference type="InterPro" id="IPR014226">
    <property type="entry name" value="Spore_IM_YlbJ"/>
</dbReference>
<feature type="transmembrane region" description="Helical" evidence="1">
    <location>
        <begin position="305"/>
        <end position="326"/>
    </location>
</feature>
<dbReference type="AlphaFoldDB" id="A0A177ZGP7"/>
<feature type="transmembrane region" description="Helical" evidence="1">
    <location>
        <begin position="50"/>
        <end position="75"/>
    </location>
</feature>
<feature type="transmembrane region" description="Helical" evidence="1">
    <location>
        <begin position="20"/>
        <end position="38"/>
    </location>
</feature>
<keyword evidence="4" id="KW-1185">Reference proteome</keyword>
<evidence type="ECO:0000313" key="4">
    <source>
        <dbReference type="Proteomes" id="UP000077881"/>
    </source>
</evidence>
<dbReference type="NCBIfam" id="TIGR02871">
    <property type="entry name" value="spore_ylbJ"/>
    <property type="match status" value="1"/>
</dbReference>
<comment type="caution">
    <text evidence="3">The sequence shown here is derived from an EMBL/GenBank/DDBJ whole genome shotgun (WGS) entry which is preliminary data.</text>
</comment>
<feature type="transmembrane region" description="Helical" evidence="1">
    <location>
        <begin position="338"/>
        <end position="356"/>
    </location>
</feature>
<dbReference type="STRING" id="217031.ABB05_22250"/>
<keyword evidence="1" id="KW-1133">Transmembrane helix</keyword>
<name>A0A177ZGP7_9BACI</name>
<protein>
    <submittedName>
        <fullName evidence="3">Sporulation protein</fullName>
    </submittedName>
</protein>
<dbReference type="PATRIC" id="fig|217031.6.peg.4840"/>
<feature type="transmembrane region" description="Helical" evidence="1">
    <location>
        <begin position="248"/>
        <end position="266"/>
    </location>
</feature>
<feature type="transmembrane region" description="Helical" evidence="1">
    <location>
        <begin position="132"/>
        <end position="153"/>
    </location>
</feature>